<comment type="caution">
    <text evidence="7">The sequence shown here is derived from an EMBL/GenBank/DDBJ whole genome shotgun (WGS) entry which is preliminary data.</text>
</comment>
<evidence type="ECO:0000313" key="7">
    <source>
        <dbReference type="EMBL" id="CAG8530212.1"/>
    </source>
</evidence>
<evidence type="ECO:0000256" key="5">
    <source>
        <dbReference type="RuleBase" id="RU000461"/>
    </source>
</evidence>
<comment type="similarity">
    <text evidence="2 5">Belongs to the cytochrome P450 family.</text>
</comment>
<dbReference type="PRINTS" id="PR00465">
    <property type="entry name" value="EP450IV"/>
</dbReference>
<evidence type="ECO:0000313" key="8">
    <source>
        <dbReference type="Proteomes" id="UP000789508"/>
    </source>
</evidence>
<gene>
    <name evidence="7" type="ORF">ALEPTO_LOCUS4899</name>
</gene>
<keyword evidence="6" id="KW-1133">Transmembrane helix</keyword>
<sequence length="484" mass="56979">MAFNLDFLLSIKLFEILTLTFLYYIFHFYFNYYTRKNPLPGPFPLPIIGNLYLIRGDLFDFIQKNHQQYGDLFELWVPNRNIYFNNVNQIGKLTQPNTKSSFTTQMKLTKIFQEYIQTFGFIILNDDYESWRYYRKLLEQTISNQSYQHSLFDVILECFGEIQGHWKKLGAEHVIDIREWALRLLFDILIRTTTGENLFIMTKYFNHLTAGPKVHIAKEIDEMGEGIDQQLKNGAKALFYFQYVPEVLARTVFWWKTKKYLQISKKAQSVYNKIIEKRKQEIRNEDSSNRKVDVLNLLLNANLSDENESPSSKSIRLSDQEISIFLFEIINTSILTTSNTFAFTVEHIERNKKVKEKLLEELKTVFGDDKNNISFYKLSQLKYIEAVIYETLRVTPQTLTIIRTNNKEVDVSNIKKNSNLSFGTGLRICPGRFQAINMLKTLIFLLYLNYHVELVDPHSPIKNEFTFVNICLSGKVYVRPRNAE</sequence>
<dbReference type="InterPro" id="IPR001128">
    <property type="entry name" value="Cyt_P450"/>
</dbReference>
<keyword evidence="8" id="KW-1185">Reference proteome</keyword>
<comment type="cofactor">
    <cofactor evidence="1">
        <name>heme</name>
        <dbReference type="ChEBI" id="CHEBI:30413"/>
    </cofactor>
</comment>
<dbReference type="GO" id="GO:0020037">
    <property type="term" value="F:heme binding"/>
    <property type="evidence" value="ECO:0007669"/>
    <property type="project" value="InterPro"/>
</dbReference>
<evidence type="ECO:0000256" key="1">
    <source>
        <dbReference type="ARBA" id="ARBA00001971"/>
    </source>
</evidence>
<dbReference type="GO" id="GO:0016705">
    <property type="term" value="F:oxidoreductase activity, acting on paired donors, with incorporation or reduction of molecular oxygen"/>
    <property type="evidence" value="ECO:0007669"/>
    <property type="project" value="InterPro"/>
</dbReference>
<keyword evidence="6" id="KW-0472">Membrane</keyword>
<keyword evidence="5" id="KW-0349">Heme</keyword>
<dbReference type="PROSITE" id="PS00086">
    <property type="entry name" value="CYTOCHROME_P450"/>
    <property type="match status" value="1"/>
</dbReference>
<dbReference type="InterPro" id="IPR036396">
    <property type="entry name" value="Cyt_P450_sf"/>
</dbReference>
<evidence type="ECO:0000256" key="4">
    <source>
        <dbReference type="ARBA" id="ARBA00023004"/>
    </source>
</evidence>
<dbReference type="OrthoDB" id="1470350at2759"/>
<dbReference type="InterPro" id="IPR002403">
    <property type="entry name" value="Cyt_P450_E_grp-IV"/>
</dbReference>
<proteinExistence type="inferred from homology"/>
<organism evidence="7 8">
    <name type="scientific">Ambispora leptoticha</name>
    <dbReference type="NCBI Taxonomy" id="144679"/>
    <lineage>
        <taxon>Eukaryota</taxon>
        <taxon>Fungi</taxon>
        <taxon>Fungi incertae sedis</taxon>
        <taxon>Mucoromycota</taxon>
        <taxon>Glomeromycotina</taxon>
        <taxon>Glomeromycetes</taxon>
        <taxon>Archaeosporales</taxon>
        <taxon>Ambisporaceae</taxon>
        <taxon>Ambispora</taxon>
    </lineage>
</organism>
<evidence type="ECO:0000256" key="6">
    <source>
        <dbReference type="SAM" id="Phobius"/>
    </source>
</evidence>
<dbReference type="CDD" id="cd00302">
    <property type="entry name" value="cytochrome_P450"/>
    <property type="match status" value="1"/>
</dbReference>
<dbReference type="GO" id="GO:0005506">
    <property type="term" value="F:iron ion binding"/>
    <property type="evidence" value="ECO:0007669"/>
    <property type="project" value="InterPro"/>
</dbReference>
<dbReference type="EMBL" id="CAJVPS010001232">
    <property type="protein sequence ID" value="CAG8530212.1"/>
    <property type="molecule type" value="Genomic_DNA"/>
</dbReference>
<dbReference type="PANTHER" id="PTHR24301">
    <property type="entry name" value="THROMBOXANE-A SYNTHASE"/>
    <property type="match status" value="1"/>
</dbReference>
<dbReference type="GO" id="GO:0004497">
    <property type="term" value="F:monooxygenase activity"/>
    <property type="evidence" value="ECO:0007669"/>
    <property type="project" value="UniProtKB-KW"/>
</dbReference>
<dbReference type="Proteomes" id="UP000789508">
    <property type="component" value="Unassembled WGS sequence"/>
</dbReference>
<dbReference type="PANTHER" id="PTHR24301:SF2">
    <property type="entry name" value="THROMBOXANE-A SYNTHASE"/>
    <property type="match status" value="1"/>
</dbReference>
<dbReference type="Gene3D" id="1.10.630.10">
    <property type="entry name" value="Cytochrome P450"/>
    <property type="match status" value="2"/>
</dbReference>
<keyword evidence="5" id="KW-0560">Oxidoreductase</keyword>
<dbReference type="InterPro" id="IPR017972">
    <property type="entry name" value="Cyt_P450_CS"/>
</dbReference>
<keyword evidence="4 5" id="KW-0408">Iron</keyword>
<dbReference type="AlphaFoldDB" id="A0A9N9AHB2"/>
<reference evidence="7" key="1">
    <citation type="submission" date="2021-06" db="EMBL/GenBank/DDBJ databases">
        <authorList>
            <person name="Kallberg Y."/>
            <person name="Tangrot J."/>
            <person name="Rosling A."/>
        </authorList>
    </citation>
    <scope>NUCLEOTIDE SEQUENCE</scope>
    <source>
        <strain evidence="7">FL130A</strain>
    </source>
</reference>
<name>A0A9N9AHB2_9GLOM</name>
<evidence type="ECO:0000256" key="2">
    <source>
        <dbReference type="ARBA" id="ARBA00010617"/>
    </source>
</evidence>
<keyword evidence="6" id="KW-0812">Transmembrane</keyword>
<accession>A0A9N9AHB2</accession>
<dbReference type="Pfam" id="PF00067">
    <property type="entry name" value="p450"/>
    <property type="match status" value="1"/>
</dbReference>
<keyword evidence="5" id="KW-0503">Monooxygenase</keyword>
<dbReference type="SUPFAM" id="SSF48264">
    <property type="entry name" value="Cytochrome P450"/>
    <property type="match status" value="1"/>
</dbReference>
<keyword evidence="3 5" id="KW-0479">Metal-binding</keyword>
<evidence type="ECO:0000256" key="3">
    <source>
        <dbReference type="ARBA" id="ARBA00022723"/>
    </source>
</evidence>
<protein>
    <submittedName>
        <fullName evidence="7">11088_t:CDS:1</fullName>
    </submittedName>
</protein>
<feature type="transmembrane region" description="Helical" evidence="6">
    <location>
        <begin position="7"/>
        <end position="30"/>
    </location>
</feature>